<dbReference type="PROSITE" id="PS50977">
    <property type="entry name" value="HTH_TETR_2"/>
    <property type="match status" value="1"/>
</dbReference>
<dbReference type="AlphaFoldDB" id="A0A640VRB8"/>
<dbReference type="Gene3D" id="1.10.357.10">
    <property type="entry name" value="Tetracycline Repressor, domain 2"/>
    <property type="match status" value="1"/>
</dbReference>
<dbReference type="RefSeq" id="WP_159975498.1">
    <property type="nucleotide sequence ID" value="NZ_BLIV01000002.1"/>
</dbReference>
<dbReference type="Proteomes" id="UP000436522">
    <property type="component" value="Unassembled WGS sequence"/>
</dbReference>
<accession>A0A640VRB8</accession>
<dbReference type="SUPFAM" id="SSF46689">
    <property type="entry name" value="Homeodomain-like"/>
    <property type="match status" value="1"/>
</dbReference>
<keyword evidence="3" id="KW-0804">Transcription</keyword>
<gene>
    <name evidence="6" type="ORF">So717_13940</name>
</gene>
<reference evidence="6 7" key="1">
    <citation type="submission" date="2019-12" db="EMBL/GenBank/DDBJ databases">
        <title>Roseobacter cerasinus sp. nov., isolated from seawater around aquaculture.</title>
        <authorList>
            <person name="Muramatsu S."/>
            <person name="Takabe Y."/>
            <person name="Mori K."/>
            <person name="Takaichi S."/>
            <person name="Hanada S."/>
        </authorList>
    </citation>
    <scope>NUCLEOTIDE SEQUENCE [LARGE SCALE GENOMIC DNA]</scope>
    <source>
        <strain evidence="6 7">AI77</strain>
    </source>
</reference>
<dbReference type="SUPFAM" id="SSF48498">
    <property type="entry name" value="Tetracyclin repressor-like, C-terminal domain"/>
    <property type="match status" value="1"/>
</dbReference>
<evidence type="ECO:0000256" key="1">
    <source>
        <dbReference type="ARBA" id="ARBA00023015"/>
    </source>
</evidence>
<evidence type="ECO:0000313" key="6">
    <source>
        <dbReference type="EMBL" id="GFE49641.1"/>
    </source>
</evidence>
<dbReference type="OrthoDB" id="9779746at2"/>
<evidence type="ECO:0000259" key="5">
    <source>
        <dbReference type="PROSITE" id="PS50977"/>
    </source>
</evidence>
<dbReference type="InterPro" id="IPR036271">
    <property type="entry name" value="Tet_transcr_reg_TetR-rel_C_sf"/>
</dbReference>
<dbReference type="GO" id="GO:0003677">
    <property type="term" value="F:DNA binding"/>
    <property type="evidence" value="ECO:0007669"/>
    <property type="project" value="UniProtKB-UniRule"/>
</dbReference>
<keyword evidence="7" id="KW-1185">Reference proteome</keyword>
<dbReference type="PANTHER" id="PTHR47506">
    <property type="entry name" value="TRANSCRIPTIONAL REGULATORY PROTEIN"/>
    <property type="match status" value="1"/>
</dbReference>
<comment type="caution">
    <text evidence="6">The sequence shown here is derived from an EMBL/GenBank/DDBJ whole genome shotgun (WGS) entry which is preliminary data.</text>
</comment>
<sequence>MARPREFETKDAIRNAMGVFWEKGYQEASLPDLLEGMGLTRGSLYKAFKDKKTLFLLVLEHYEDEAVGAAQARLSDPAVEDGRDRILGLFAASAAAATKGDNRGCLLCTAAAGFEMSDPEIAAAVQRGLEGIRAGLETALRASPVHHAMDDAATRALANVLLIHYIGLRVLARSQLRLGAVEQSVQGVARLLEAQVP</sequence>
<proteinExistence type="predicted"/>
<evidence type="ECO:0000256" key="3">
    <source>
        <dbReference type="ARBA" id="ARBA00023163"/>
    </source>
</evidence>
<keyword evidence="1" id="KW-0805">Transcription regulation</keyword>
<dbReference type="PANTHER" id="PTHR47506:SF10">
    <property type="entry name" value="TRANSCRIPTIONAL REGULATORY PROTEIN"/>
    <property type="match status" value="1"/>
</dbReference>
<feature type="domain" description="HTH tetR-type" evidence="5">
    <location>
        <begin position="6"/>
        <end position="66"/>
    </location>
</feature>
<evidence type="ECO:0000256" key="4">
    <source>
        <dbReference type="PROSITE-ProRule" id="PRU00335"/>
    </source>
</evidence>
<dbReference type="InterPro" id="IPR023772">
    <property type="entry name" value="DNA-bd_HTH_TetR-type_CS"/>
</dbReference>
<dbReference type="EMBL" id="BLIV01000002">
    <property type="protein sequence ID" value="GFE49641.1"/>
    <property type="molecule type" value="Genomic_DNA"/>
</dbReference>
<keyword evidence="2 4" id="KW-0238">DNA-binding</keyword>
<evidence type="ECO:0000313" key="7">
    <source>
        <dbReference type="Proteomes" id="UP000436522"/>
    </source>
</evidence>
<name>A0A640VRB8_9RHOB</name>
<dbReference type="PROSITE" id="PS01081">
    <property type="entry name" value="HTH_TETR_1"/>
    <property type="match status" value="1"/>
</dbReference>
<evidence type="ECO:0000256" key="2">
    <source>
        <dbReference type="ARBA" id="ARBA00023125"/>
    </source>
</evidence>
<feature type="DNA-binding region" description="H-T-H motif" evidence="4">
    <location>
        <begin position="29"/>
        <end position="48"/>
    </location>
</feature>
<dbReference type="InterPro" id="IPR009057">
    <property type="entry name" value="Homeodomain-like_sf"/>
</dbReference>
<dbReference type="Gene3D" id="1.10.10.60">
    <property type="entry name" value="Homeodomain-like"/>
    <property type="match status" value="1"/>
</dbReference>
<protein>
    <submittedName>
        <fullName evidence="6">TetR family transcriptional regulator</fullName>
    </submittedName>
</protein>
<dbReference type="Pfam" id="PF00440">
    <property type="entry name" value="TetR_N"/>
    <property type="match status" value="1"/>
</dbReference>
<dbReference type="InterPro" id="IPR001647">
    <property type="entry name" value="HTH_TetR"/>
</dbReference>
<organism evidence="6 7">
    <name type="scientific">Roseobacter cerasinus</name>
    <dbReference type="NCBI Taxonomy" id="2602289"/>
    <lineage>
        <taxon>Bacteria</taxon>
        <taxon>Pseudomonadati</taxon>
        <taxon>Pseudomonadota</taxon>
        <taxon>Alphaproteobacteria</taxon>
        <taxon>Rhodobacterales</taxon>
        <taxon>Roseobacteraceae</taxon>
        <taxon>Roseobacter</taxon>
    </lineage>
</organism>